<dbReference type="NCBIfam" id="TIGR01490">
    <property type="entry name" value="HAD-SF-IB-hyp1"/>
    <property type="match status" value="1"/>
</dbReference>
<comment type="caution">
    <text evidence="4">The sequence shown here is derived from an EMBL/GenBank/DDBJ whole genome shotgun (WGS) entry which is preliminary data.</text>
</comment>
<dbReference type="Pfam" id="PF12710">
    <property type="entry name" value="HAD"/>
    <property type="match status" value="1"/>
</dbReference>
<evidence type="ECO:0000256" key="1">
    <source>
        <dbReference type="ARBA" id="ARBA00022679"/>
    </source>
</evidence>
<dbReference type="NCBIfam" id="TIGR01488">
    <property type="entry name" value="HAD-SF-IB"/>
    <property type="match status" value="1"/>
</dbReference>
<dbReference type="InterPro" id="IPR002123">
    <property type="entry name" value="Plipid/glycerol_acylTrfase"/>
</dbReference>
<evidence type="ECO:0000259" key="3">
    <source>
        <dbReference type="SMART" id="SM00563"/>
    </source>
</evidence>
<sequence>MTSTTPRVIAVEDVIADIKAGPVGRKVAAFFDFDGTLIQGYSAGALMTHRARNFELGPDEFVRTMRAALGGPLDEAGFKTLLLQGIRGWVGRTDDELMELGQELFANEIAGALFHGTWRLVRAHQNKGHTVVIATSATRMQVEPMARELGIDHILCTELETEHGVLTGGIAGRPLWGEGKSAAVREFAKRERIPLKNCHAYANGNEDVPFLEAVGFPHPVNPGSELARHAGERGWPIVRFRTKRSQFHPMALARTTGLFGGFAASVGAGTILGLLTNDSRGGVDLTTSLFGRLASQLGNIHFDVIGEEHTRQRPAVFFINHQSTLIDALVTSRVVQRGFTVVAKAEVKQIPVLGQLFSLADVAFVERSNTSKAVSALQPAVDRLRKGVSIAMSPEGTRSFSPKIGAFKKGGFHMARDAGVPIIPIVIRNAGEIMWRNAKVAQEGTIEVVVHEPLPTANWTKADLDEWVPRMRQLYVDTLDDWPGVEAGKSWSVAIAAASRTAAPK</sequence>
<dbReference type="SMART" id="SM00563">
    <property type="entry name" value="PlsC"/>
    <property type="match status" value="1"/>
</dbReference>
<gene>
    <name evidence="4" type="ORF">SRL2020028_21670</name>
</gene>
<reference evidence="4" key="1">
    <citation type="submission" date="2022-07" db="EMBL/GenBank/DDBJ databases">
        <title>Mycobacterium kiyosense sp. nov., scotochromogenic slow-glowing species isolated from respiratory specimens.</title>
        <authorList>
            <person name="Fukano H."/>
            <person name="Kazumi Y."/>
            <person name="Sakagami N."/>
            <person name="Ato M."/>
            <person name="Mitarai S."/>
            <person name="Hoshino Y."/>
        </authorList>
    </citation>
    <scope>NUCLEOTIDE SEQUENCE</scope>
    <source>
        <strain evidence="4">SRL2020-028</strain>
    </source>
</reference>
<name>A0AA37Q410_9MYCO</name>
<dbReference type="InterPro" id="IPR006385">
    <property type="entry name" value="HAD_hydro_SerB1"/>
</dbReference>
<dbReference type="CDD" id="cd02612">
    <property type="entry name" value="HAD_PGPPase"/>
    <property type="match status" value="1"/>
</dbReference>
<dbReference type="EMBL" id="BRXE01000017">
    <property type="protein sequence ID" value="GLB82911.1"/>
    <property type="molecule type" value="Genomic_DNA"/>
</dbReference>
<organism evidence="4 5">
    <name type="scientific">Mycobacterium kiyosense</name>
    <dbReference type="NCBI Taxonomy" id="2871094"/>
    <lineage>
        <taxon>Bacteria</taxon>
        <taxon>Bacillati</taxon>
        <taxon>Actinomycetota</taxon>
        <taxon>Actinomycetes</taxon>
        <taxon>Mycobacteriales</taxon>
        <taxon>Mycobacteriaceae</taxon>
        <taxon>Mycobacterium</taxon>
    </lineage>
</organism>
<dbReference type="PANTHER" id="PTHR10434:SF11">
    <property type="entry name" value="1-ACYL-SN-GLYCEROL-3-PHOSPHATE ACYLTRANSFERASE"/>
    <property type="match status" value="1"/>
</dbReference>
<dbReference type="Pfam" id="PF01553">
    <property type="entry name" value="Acyltransferase"/>
    <property type="match status" value="1"/>
</dbReference>
<evidence type="ECO:0000256" key="2">
    <source>
        <dbReference type="ARBA" id="ARBA00023315"/>
    </source>
</evidence>
<keyword evidence="2 4" id="KW-0012">Acyltransferase</keyword>
<proteinExistence type="predicted"/>
<dbReference type="InterPro" id="IPR036412">
    <property type="entry name" value="HAD-like_sf"/>
</dbReference>
<dbReference type="Proteomes" id="UP001165663">
    <property type="component" value="Unassembled WGS sequence"/>
</dbReference>
<dbReference type="GO" id="GO:0006654">
    <property type="term" value="P:phosphatidic acid biosynthetic process"/>
    <property type="evidence" value="ECO:0007669"/>
    <property type="project" value="TreeGrafter"/>
</dbReference>
<feature type="domain" description="Phospholipid/glycerol acyltransferase" evidence="3">
    <location>
        <begin position="315"/>
        <end position="430"/>
    </location>
</feature>
<dbReference type="InterPro" id="IPR023214">
    <property type="entry name" value="HAD_sf"/>
</dbReference>
<dbReference type="SUPFAM" id="SSF56784">
    <property type="entry name" value="HAD-like"/>
    <property type="match status" value="1"/>
</dbReference>
<protein>
    <submittedName>
        <fullName evidence="4">Acyltransferase</fullName>
    </submittedName>
</protein>
<accession>A0AA37Q410</accession>
<dbReference type="PANTHER" id="PTHR10434">
    <property type="entry name" value="1-ACYL-SN-GLYCEROL-3-PHOSPHATE ACYLTRANSFERASE"/>
    <property type="match status" value="1"/>
</dbReference>
<dbReference type="Gene3D" id="3.40.50.1000">
    <property type="entry name" value="HAD superfamily/HAD-like"/>
    <property type="match status" value="1"/>
</dbReference>
<evidence type="ECO:0000313" key="5">
    <source>
        <dbReference type="Proteomes" id="UP001165663"/>
    </source>
</evidence>
<dbReference type="GO" id="GO:0003841">
    <property type="term" value="F:1-acylglycerol-3-phosphate O-acyltransferase activity"/>
    <property type="evidence" value="ECO:0007669"/>
    <property type="project" value="TreeGrafter"/>
</dbReference>
<evidence type="ECO:0000313" key="4">
    <source>
        <dbReference type="EMBL" id="GLB82911.1"/>
    </source>
</evidence>
<dbReference type="CDD" id="cd07989">
    <property type="entry name" value="LPLAT_AGPAT-like"/>
    <property type="match status" value="1"/>
</dbReference>
<dbReference type="AlphaFoldDB" id="A0AA37Q410"/>
<dbReference type="SUPFAM" id="SSF69593">
    <property type="entry name" value="Glycerol-3-phosphate (1)-acyltransferase"/>
    <property type="match status" value="1"/>
</dbReference>
<dbReference type="Gene3D" id="1.20.1440.100">
    <property type="entry name" value="SG protein - dephosphorylation function"/>
    <property type="match status" value="1"/>
</dbReference>
<keyword evidence="1" id="KW-0808">Transferase</keyword>